<dbReference type="Proteomes" id="UP000886595">
    <property type="component" value="Unassembled WGS sequence"/>
</dbReference>
<reference evidence="1 2" key="1">
    <citation type="submission" date="2020-02" db="EMBL/GenBank/DDBJ databases">
        <authorList>
            <person name="Ma Q."/>
            <person name="Huang Y."/>
            <person name="Song X."/>
            <person name="Pei D."/>
        </authorList>
    </citation>
    <scope>NUCLEOTIDE SEQUENCE [LARGE SCALE GENOMIC DNA]</scope>
    <source>
        <strain evidence="1">Sxm20200214</strain>
        <tissue evidence="1">Leaf</tissue>
    </source>
</reference>
<dbReference type="InterPro" id="IPR012677">
    <property type="entry name" value="Nucleotide-bd_a/b_plait_sf"/>
</dbReference>
<organism evidence="1 2">
    <name type="scientific">Brassica carinata</name>
    <name type="common">Ethiopian mustard</name>
    <name type="synonym">Abyssinian cabbage</name>
    <dbReference type="NCBI Taxonomy" id="52824"/>
    <lineage>
        <taxon>Eukaryota</taxon>
        <taxon>Viridiplantae</taxon>
        <taxon>Streptophyta</taxon>
        <taxon>Embryophyta</taxon>
        <taxon>Tracheophyta</taxon>
        <taxon>Spermatophyta</taxon>
        <taxon>Magnoliopsida</taxon>
        <taxon>eudicotyledons</taxon>
        <taxon>Gunneridae</taxon>
        <taxon>Pentapetalae</taxon>
        <taxon>rosids</taxon>
        <taxon>malvids</taxon>
        <taxon>Brassicales</taxon>
        <taxon>Brassicaceae</taxon>
        <taxon>Brassiceae</taxon>
        <taxon>Brassica</taxon>
    </lineage>
</organism>
<sequence length="282" mass="32159">MDMYSSQNRSVAKGPIRFESEAALEAFIEKSSRPRVRMSVEGFNPYRPEDEIKRELVNHFESCGEDFRVIVPADPIVDRFLKIIGLCYNGRAFVILLGHGAEEKALQLNGSDIGDWNALEYLMVSRYKESLFDALLKDKKFRFGIMVKGYDTSLPADEVESVLRTHFSSCGEITHVYISTPNNRANIYFSEEEGEALALGLHGSEVRGFRITTRRLATVRSNPLLAPGQTRRIGYTAPAHLIEFAPEIRRKVMAFKRIKRTMKKVMAFKRMKRTLKTRSGLL</sequence>
<dbReference type="GO" id="GO:0003676">
    <property type="term" value="F:nucleic acid binding"/>
    <property type="evidence" value="ECO:0007669"/>
    <property type="project" value="InterPro"/>
</dbReference>
<accession>A0A8X7UNM4</accession>
<dbReference type="OrthoDB" id="1069826at2759"/>
<gene>
    <name evidence="1" type="ORF">Bca52824_044951</name>
</gene>
<dbReference type="Gene3D" id="3.30.70.330">
    <property type="match status" value="1"/>
</dbReference>
<keyword evidence="2" id="KW-1185">Reference proteome</keyword>
<dbReference type="EMBL" id="JAAMPC010000010">
    <property type="protein sequence ID" value="KAG2285347.1"/>
    <property type="molecule type" value="Genomic_DNA"/>
</dbReference>
<dbReference type="SUPFAM" id="SSF54928">
    <property type="entry name" value="RNA-binding domain, RBD"/>
    <property type="match status" value="2"/>
</dbReference>
<proteinExistence type="predicted"/>
<protein>
    <recommendedName>
        <fullName evidence="3">RRM domain-containing protein</fullName>
    </recommendedName>
</protein>
<dbReference type="AlphaFoldDB" id="A0A8X7UNM4"/>
<evidence type="ECO:0000313" key="2">
    <source>
        <dbReference type="Proteomes" id="UP000886595"/>
    </source>
</evidence>
<evidence type="ECO:0008006" key="3">
    <source>
        <dbReference type="Google" id="ProtNLM"/>
    </source>
</evidence>
<evidence type="ECO:0000313" key="1">
    <source>
        <dbReference type="EMBL" id="KAG2285347.1"/>
    </source>
</evidence>
<dbReference type="InterPro" id="IPR035979">
    <property type="entry name" value="RBD_domain_sf"/>
</dbReference>
<name>A0A8X7UNM4_BRACI</name>
<comment type="caution">
    <text evidence="1">The sequence shown here is derived from an EMBL/GenBank/DDBJ whole genome shotgun (WGS) entry which is preliminary data.</text>
</comment>